<protein>
    <recommendedName>
        <fullName evidence="2">DUF7847 domain-containing protein</fullName>
    </recommendedName>
</protein>
<feature type="transmembrane region" description="Helical" evidence="1">
    <location>
        <begin position="111"/>
        <end position="133"/>
    </location>
</feature>
<proteinExistence type="predicted"/>
<evidence type="ECO:0000313" key="4">
    <source>
        <dbReference type="Proteomes" id="UP000228700"/>
    </source>
</evidence>
<keyword evidence="1" id="KW-1133">Transmembrane helix</keyword>
<dbReference type="EMBL" id="PFEQ01000014">
    <property type="protein sequence ID" value="PJE73853.1"/>
    <property type="molecule type" value="Genomic_DNA"/>
</dbReference>
<gene>
    <name evidence="3" type="ORF">COV01_03365</name>
</gene>
<dbReference type="AlphaFoldDB" id="A0A2M8LB44"/>
<dbReference type="Proteomes" id="UP000228700">
    <property type="component" value="Unassembled WGS sequence"/>
</dbReference>
<accession>A0A2M8LB44</accession>
<evidence type="ECO:0000256" key="1">
    <source>
        <dbReference type="SAM" id="Phobius"/>
    </source>
</evidence>
<feature type="transmembrane region" description="Helical" evidence="1">
    <location>
        <begin position="21"/>
        <end position="42"/>
    </location>
</feature>
<feature type="transmembrane region" description="Helical" evidence="1">
    <location>
        <begin position="154"/>
        <end position="181"/>
    </location>
</feature>
<organism evidence="3 4">
    <name type="scientific">Candidatus Taylorbacteria bacterium CG10_big_fil_rev_8_21_14_0_10_41_48</name>
    <dbReference type="NCBI Taxonomy" id="1975024"/>
    <lineage>
        <taxon>Bacteria</taxon>
        <taxon>Candidatus Tayloriibacteriota</taxon>
    </lineage>
</organism>
<feature type="transmembrane region" description="Helical" evidence="1">
    <location>
        <begin position="85"/>
        <end position="105"/>
    </location>
</feature>
<feature type="domain" description="DUF7847" evidence="2">
    <location>
        <begin position="104"/>
        <end position="185"/>
    </location>
</feature>
<feature type="transmembrane region" description="Helical" evidence="1">
    <location>
        <begin position="48"/>
        <end position="73"/>
    </location>
</feature>
<keyword evidence="1" id="KW-0472">Membrane</keyword>
<keyword evidence="1" id="KW-0812">Transmembrane</keyword>
<dbReference type="Pfam" id="PF25231">
    <property type="entry name" value="DUF7847"/>
    <property type="match status" value="1"/>
</dbReference>
<dbReference type="PANTHER" id="PTHR40076:SF1">
    <property type="entry name" value="MEMBRANE PROTEIN"/>
    <property type="match status" value="1"/>
</dbReference>
<dbReference type="InterPro" id="IPR010380">
    <property type="entry name" value="DUF975"/>
</dbReference>
<dbReference type="PANTHER" id="PTHR40076">
    <property type="entry name" value="MEMBRANE PROTEIN-RELATED"/>
    <property type="match status" value="1"/>
</dbReference>
<comment type="caution">
    <text evidence="3">The sequence shown here is derived from an EMBL/GenBank/DDBJ whole genome shotgun (WGS) entry which is preliminary data.</text>
</comment>
<evidence type="ECO:0000259" key="2">
    <source>
        <dbReference type="Pfam" id="PF25231"/>
    </source>
</evidence>
<sequence>MNNPLSLKDAFYSAWATFKKHAGVFVTVTFVFLILGVVLGSVDKNHQYGAVAGIANILISFFAAYVMIRFSLVAIRGGVPQWREIFNVTWGEFGWYIFASILVSLMQGIGIVLLIIPGLILLARLALFSFALIDEDLLPIDSIKRSWELTKGRFWQMFFAGVIIIALNIVGAMLFGIGVLVSSPLSFIFSAYIYEKLRNASVPIVIEKTV</sequence>
<dbReference type="InterPro" id="IPR057169">
    <property type="entry name" value="DUF7847"/>
</dbReference>
<evidence type="ECO:0000313" key="3">
    <source>
        <dbReference type="EMBL" id="PJE73853.1"/>
    </source>
</evidence>
<name>A0A2M8LB44_9BACT</name>
<reference evidence="4" key="1">
    <citation type="submission" date="2017-09" db="EMBL/GenBank/DDBJ databases">
        <title>Depth-based differentiation of microbial function through sediment-hosted aquifers and enrichment of novel symbionts in the deep terrestrial subsurface.</title>
        <authorList>
            <person name="Probst A.J."/>
            <person name="Ladd B."/>
            <person name="Jarett J.K."/>
            <person name="Geller-Mcgrath D.E."/>
            <person name="Sieber C.M.K."/>
            <person name="Emerson J.B."/>
            <person name="Anantharaman K."/>
            <person name="Thomas B.C."/>
            <person name="Malmstrom R."/>
            <person name="Stieglmeier M."/>
            <person name="Klingl A."/>
            <person name="Woyke T."/>
            <person name="Ryan C.M."/>
            <person name="Banfield J.F."/>
        </authorList>
    </citation>
    <scope>NUCLEOTIDE SEQUENCE [LARGE SCALE GENOMIC DNA]</scope>
</reference>